<proteinExistence type="inferred from homology"/>
<name>A0A4V3DQ76_9LIST</name>
<dbReference type="Gene3D" id="1.10.150.130">
    <property type="match status" value="1"/>
</dbReference>
<dbReference type="Proteomes" id="UP000295558">
    <property type="component" value="Unassembled WGS sequence"/>
</dbReference>
<dbReference type="GO" id="GO:0006310">
    <property type="term" value="P:DNA recombination"/>
    <property type="evidence" value="ECO:0007669"/>
    <property type="project" value="UniProtKB-KW"/>
</dbReference>
<feature type="domain" description="Tyr recombinase" evidence="4">
    <location>
        <begin position="120"/>
        <end position="310"/>
    </location>
</feature>
<dbReference type="SUPFAM" id="SSF56349">
    <property type="entry name" value="DNA breaking-rejoining enzymes"/>
    <property type="match status" value="1"/>
</dbReference>
<organism evidence="5 6">
    <name type="scientific">Listeria rocourtiae</name>
    <dbReference type="NCBI Taxonomy" id="647910"/>
    <lineage>
        <taxon>Bacteria</taxon>
        <taxon>Bacillati</taxon>
        <taxon>Bacillota</taxon>
        <taxon>Bacilli</taxon>
        <taxon>Bacillales</taxon>
        <taxon>Listeriaceae</taxon>
        <taxon>Listeria</taxon>
    </lineage>
</organism>
<dbReference type="Pfam" id="PF00589">
    <property type="entry name" value="Phage_integrase"/>
    <property type="match status" value="1"/>
</dbReference>
<dbReference type="EMBL" id="SNZK01000001">
    <property type="protein sequence ID" value="TDR55126.1"/>
    <property type="molecule type" value="Genomic_DNA"/>
</dbReference>
<dbReference type="PANTHER" id="PTHR30349:SF64">
    <property type="entry name" value="PROPHAGE INTEGRASE INTD-RELATED"/>
    <property type="match status" value="1"/>
</dbReference>
<dbReference type="InterPro" id="IPR050090">
    <property type="entry name" value="Tyrosine_recombinase_XerCD"/>
</dbReference>
<dbReference type="STRING" id="1265846.PROCOU_13863"/>
<protein>
    <submittedName>
        <fullName evidence="5">Site-specific recombinase XerD</fullName>
    </submittedName>
</protein>
<sequence>MTKKLGIFDVNNLVSGGARRLTIKKALTTVVSQMRAAKMAERTISDYQRHAQSYVSATELTYLDEVDVASIYVWLASMNVSNNTLLIRLKCFKAFLGRCFDNGWIERKFWRTVTVKTEQVVKQGAAEENVAQLLSVMDTATFIGLRDAVALLTMYRAGLRVGSLVSVKESDIDTASNTITLQGAQLKNRKGLILPLPLELVEMIEVLIERNEAIRAHYGEENAFLFINRNGTRISSELRHNTIQRRLRTYSQKHNIDNINPHALRRGFAKQLLERGADLALISKALGHSNLAVTTQYLHFESQEIVDKLRGYL</sequence>
<keyword evidence="6" id="KW-1185">Reference proteome</keyword>
<dbReference type="AlphaFoldDB" id="A0A4V3DQ76"/>
<reference evidence="5 6" key="1">
    <citation type="submission" date="2019-03" db="EMBL/GenBank/DDBJ databases">
        <title>Genomic Encyclopedia of Type Strains, Phase III (KMG-III): the genomes of soil and plant-associated and newly described type strains.</title>
        <authorList>
            <person name="Whitman W."/>
        </authorList>
    </citation>
    <scope>NUCLEOTIDE SEQUENCE [LARGE SCALE GENOMIC DNA]</scope>
    <source>
        <strain evidence="5 6">CECT 7972</strain>
    </source>
</reference>
<comment type="caution">
    <text evidence="5">The sequence shown here is derived from an EMBL/GenBank/DDBJ whole genome shotgun (WGS) entry which is preliminary data.</text>
</comment>
<dbReference type="RefSeq" id="WP_036072826.1">
    <property type="nucleotide sequence ID" value="NZ_SNZK01000001.1"/>
</dbReference>
<evidence type="ECO:0000256" key="1">
    <source>
        <dbReference type="ARBA" id="ARBA00008857"/>
    </source>
</evidence>
<evidence type="ECO:0000256" key="2">
    <source>
        <dbReference type="ARBA" id="ARBA00023125"/>
    </source>
</evidence>
<dbReference type="PROSITE" id="PS51898">
    <property type="entry name" value="TYR_RECOMBINASE"/>
    <property type="match status" value="1"/>
</dbReference>
<dbReference type="GO" id="GO:0015074">
    <property type="term" value="P:DNA integration"/>
    <property type="evidence" value="ECO:0007669"/>
    <property type="project" value="InterPro"/>
</dbReference>
<dbReference type="Gene3D" id="1.10.443.10">
    <property type="entry name" value="Intergrase catalytic core"/>
    <property type="match status" value="1"/>
</dbReference>
<dbReference type="InterPro" id="IPR010998">
    <property type="entry name" value="Integrase_recombinase_N"/>
</dbReference>
<dbReference type="InterPro" id="IPR002104">
    <property type="entry name" value="Integrase_catalytic"/>
</dbReference>
<keyword evidence="3" id="KW-0233">DNA recombination</keyword>
<accession>A0A4V3DQ76</accession>
<keyword evidence="2" id="KW-0238">DNA-binding</keyword>
<dbReference type="InterPro" id="IPR013762">
    <property type="entry name" value="Integrase-like_cat_sf"/>
</dbReference>
<dbReference type="CDD" id="cd00397">
    <property type="entry name" value="DNA_BRE_C"/>
    <property type="match status" value="1"/>
</dbReference>
<gene>
    <name evidence="5" type="ORF">DFP96_10154</name>
</gene>
<evidence type="ECO:0000259" key="4">
    <source>
        <dbReference type="PROSITE" id="PS51898"/>
    </source>
</evidence>
<evidence type="ECO:0000256" key="3">
    <source>
        <dbReference type="ARBA" id="ARBA00023172"/>
    </source>
</evidence>
<dbReference type="OrthoDB" id="2423890at2"/>
<comment type="similarity">
    <text evidence="1">Belongs to the 'phage' integrase family.</text>
</comment>
<dbReference type="GO" id="GO:0003677">
    <property type="term" value="F:DNA binding"/>
    <property type="evidence" value="ECO:0007669"/>
    <property type="project" value="UniProtKB-KW"/>
</dbReference>
<dbReference type="PANTHER" id="PTHR30349">
    <property type="entry name" value="PHAGE INTEGRASE-RELATED"/>
    <property type="match status" value="1"/>
</dbReference>
<evidence type="ECO:0000313" key="5">
    <source>
        <dbReference type="EMBL" id="TDR55126.1"/>
    </source>
</evidence>
<evidence type="ECO:0000313" key="6">
    <source>
        <dbReference type="Proteomes" id="UP000295558"/>
    </source>
</evidence>
<dbReference type="InterPro" id="IPR011010">
    <property type="entry name" value="DNA_brk_join_enz"/>
</dbReference>